<dbReference type="SMART" id="SM00822">
    <property type="entry name" value="PKS_KR"/>
    <property type="match status" value="1"/>
</dbReference>
<dbReference type="InterPro" id="IPR002347">
    <property type="entry name" value="SDR_fam"/>
</dbReference>
<comment type="similarity">
    <text evidence="1 3">Belongs to the short-chain dehydrogenases/reductases (SDR) family.</text>
</comment>
<dbReference type="PRINTS" id="PR00080">
    <property type="entry name" value="SDRFAMILY"/>
</dbReference>
<keyword evidence="6" id="KW-1185">Reference proteome</keyword>
<dbReference type="Pfam" id="PF00106">
    <property type="entry name" value="adh_short"/>
    <property type="match status" value="1"/>
</dbReference>
<evidence type="ECO:0000256" key="1">
    <source>
        <dbReference type="ARBA" id="ARBA00006484"/>
    </source>
</evidence>
<organism evidence="5 6">
    <name type="scientific">Candidatus Mycobacterium wuenschmannii</name>
    <dbReference type="NCBI Taxonomy" id="3027808"/>
    <lineage>
        <taxon>Bacteria</taxon>
        <taxon>Bacillati</taxon>
        <taxon>Actinomycetota</taxon>
        <taxon>Actinomycetes</taxon>
        <taxon>Mycobacteriales</taxon>
        <taxon>Mycobacteriaceae</taxon>
        <taxon>Mycobacterium</taxon>
    </lineage>
</organism>
<dbReference type="InterPro" id="IPR051911">
    <property type="entry name" value="SDR_oxidoreductase"/>
</dbReference>
<sequence>MTRTPIALVTGATSGIGEATAHRLHDRGYVVYAAGRTPQALDALRSKGLQARSLDVTDESAVAELVEEIRAAHGGVDVVVNSAGYPLPCPLEQVERDDLRRLFETNVVATLHLSQLVLPGMRERGTGRIIIIGSTGGRFTSPGAGAYHTVKYGVEALSLSLGAEVAPFGVRVVLIDPTGTRTKFVQSQLDSAPASYAADDPYAEFKRRYTATTHGLAQARGLMVDADTVARLAVRTAEMRNPKPRYVVGLSGKGSVLARALLTDRMWNRVMNAGMKK</sequence>
<keyword evidence="2" id="KW-0560">Oxidoreductase</keyword>
<gene>
    <name evidence="5" type="ORF">PT015_10760</name>
</gene>
<evidence type="ECO:0000256" key="2">
    <source>
        <dbReference type="ARBA" id="ARBA00023002"/>
    </source>
</evidence>
<dbReference type="PANTHER" id="PTHR43976">
    <property type="entry name" value="SHORT CHAIN DEHYDROGENASE"/>
    <property type="match status" value="1"/>
</dbReference>
<dbReference type="PANTHER" id="PTHR43976:SF16">
    <property type="entry name" value="SHORT-CHAIN DEHYDROGENASE_REDUCTASE FAMILY PROTEIN"/>
    <property type="match status" value="1"/>
</dbReference>
<feature type="domain" description="Ketoreductase" evidence="4">
    <location>
        <begin position="5"/>
        <end position="178"/>
    </location>
</feature>
<dbReference type="InterPro" id="IPR036291">
    <property type="entry name" value="NAD(P)-bd_dom_sf"/>
</dbReference>
<dbReference type="Gene3D" id="3.40.50.720">
    <property type="entry name" value="NAD(P)-binding Rossmann-like Domain"/>
    <property type="match status" value="1"/>
</dbReference>
<dbReference type="CDD" id="cd05374">
    <property type="entry name" value="17beta-HSD-like_SDR_c"/>
    <property type="match status" value="1"/>
</dbReference>
<evidence type="ECO:0000256" key="3">
    <source>
        <dbReference type="RuleBase" id="RU000363"/>
    </source>
</evidence>
<accession>A0ABY8W5X3</accession>
<reference evidence="5 6" key="1">
    <citation type="journal article" date="2023" name="Microbiol. Resour. Announc.">
        <title>Complete Genome Sequence of Mycobacterium wuenschmanii, a novel Nontuberculous Mycobacterium Isolated from a captive population of Amazon Milk Frogs.</title>
        <authorList>
            <person name="Hicks J."/>
            <person name="Zeineldin M."/>
            <person name="Ward H."/>
            <person name="Wuenschmann A."/>
            <person name="Camp P."/>
            <person name="Farrell D."/>
            <person name="Lehman K."/>
            <person name="Thacker T."/>
            <person name="Cuthbert E."/>
        </authorList>
    </citation>
    <scope>NUCLEOTIDE SEQUENCE [LARGE SCALE GENOMIC DNA]</scope>
    <source>
        <strain evidence="5 6">Wuenschmanii</strain>
    </source>
</reference>
<dbReference type="EMBL" id="CP126981">
    <property type="protein sequence ID" value="WIM89857.1"/>
    <property type="molecule type" value="Genomic_DNA"/>
</dbReference>
<dbReference type="SUPFAM" id="SSF51735">
    <property type="entry name" value="NAD(P)-binding Rossmann-fold domains"/>
    <property type="match status" value="1"/>
</dbReference>
<evidence type="ECO:0000313" key="5">
    <source>
        <dbReference type="EMBL" id="WIM89857.1"/>
    </source>
</evidence>
<name>A0ABY8W5X3_9MYCO</name>
<dbReference type="PRINTS" id="PR00081">
    <property type="entry name" value="GDHRDH"/>
</dbReference>
<dbReference type="Proteomes" id="UP001236585">
    <property type="component" value="Chromosome"/>
</dbReference>
<evidence type="ECO:0000259" key="4">
    <source>
        <dbReference type="SMART" id="SM00822"/>
    </source>
</evidence>
<protein>
    <submittedName>
        <fullName evidence="5">SDR family NAD(P)-dependent oxidoreductase</fullName>
    </submittedName>
</protein>
<dbReference type="InterPro" id="IPR057326">
    <property type="entry name" value="KR_dom"/>
</dbReference>
<dbReference type="RefSeq" id="WP_285190599.1">
    <property type="nucleotide sequence ID" value="NZ_CP126981.1"/>
</dbReference>
<evidence type="ECO:0000313" key="6">
    <source>
        <dbReference type="Proteomes" id="UP001236585"/>
    </source>
</evidence>
<proteinExistence type="inferred from homology"/>